<keyword evidence="1 6" id="KW-0285">Flavoprotein</keyword>
<dbReference type="Gene3D" id="3.40.50.360">
    <property type="match status" value="1"/>
</dbReference>
<evidence type="ECO:0000256" key="2">
    <source>
        <dbReference type="ARBA" id="ARBA00022643"/>
    </source>
</evidence>
<dbReference type="Proteomes" id="UP001448498">
    <property type="component" value="Chromosome 2"/>
</dbReference>
<keyword evidence="2 6" id="KW-0288">FMN</keyword>
<dbReference type="PANTHER" id="PTHR43741">
    <property type="entry name" value="FMN-DEPENDENT NADH-AZOREDUCTASE 1"/>
    <property type="match status" value="1"/>
</dbReference>
<keyword evidence="3 6" id="KW-0560">Oxidoreductase</keyword>
<protein>
    <recommendedName>
        <fullName evidence="6">FMN dependent NADH:quinone oxidoreductase</fullName>
        <ecNumber evidence="6">1.6.5.-</ecNumber>
    </recommendedName>
    <alternativeName>
        <fullName evidence="6">Azo-dye reductase</fullName>
    </alternativeName>
    <alternativeName>
        <fullName evidence="6">FMN-dependent NADH-azo compound oxidoreductase</fullName>
    </alternativeName>
    <alternativeName>
        <fullName evidence="6">FMN-dependent NADH-azoreductase</fullName>
        <ecNumber evidence="6">1.7.1.17</ecNumber>
    </alternativeName>
</protein>
<dbReference type="PANTHER" id="PTHR43741:SF4">
    <property type="entry name" value="FMN-DEPENDENT NADH:QUINONE OXIDOREDUCTASE"/>
    <property type="match status" value="1"/>
</dbReference>
<comment type="function">
    <text evidence="6">Also exhibits azoreductase activity. Catalyzes the reductive cleavage of the azo bond in aromatic azo compounds to the corresponding amines.</text>
</comment>
<accession>A0ABZ3DV19</accession>
<organism evidence="8 9">
    <name type="scientific">Burkholderia arboris</name>
    <dbReference type="NCBI Taxonomy" id="488730"/>
    <lineage>
        <taxon>Bacteria</taxon>
        <taxon>Pseudomonadati</taxon>
        <taxon>Pseudomonadota</taxon>
        <taxon>Betaproteobacteria</taxon>
        <taxon>Burkholderiales</taxon>
        <taxon>Burkholderiaceae</taxon>
        <taxon>Burkholderia</taxon>
        <taxon>Burkholderia cepacia complex</taxon>
    </lineage>
</organism>
<feature type="binding site" evidence="6">
    <location>
        <position position="9"/>
    </location>
    <ligand>
        <name>FMN</name>
        <dbReference type="ChEBI" id="CHEBI:58210"/>
    </ligand>
</feature>
<reference evidence="8 9" key="1">
    <citation type="submission" date="2022-10" db="EMBL/GenBank/DDBJ databases">
        <title>Genomic of Burkholderia cepacia PN-1.</title>
        <authorList>
            <person name="Yang Y."/>
            <person name="Guan H."/>
            <person name="Huang J."/>
        </authorList>
    </citation>
    <scope>NUCLEOTIDE SEQUENCE [LARGE SCALE GENOMIC DNA]</scope>
    <source>
        <strain evidence="8 9">PN-1</strain>
    </source>
</reference>
<evidence type="ECO:0000256" key="1">
    <source>
        <dbReference type="ARBA" id="ARBA00022630"/>
    </source>
</evidence>
<dbReference type="EMBL" id="CP109823">
    <property type="protein sequence ID" value="XAE52987.1"/>
    <property type="molecule type" value="Genomic_DNA"/>
</dbReference>
<comment type="cofactor">
    <cofactor evidence="6">
        <name>FMN</name>
        <dbReference type="ChEBI" id="CHEBI:58210"/>
    </cofactor>
    <text evidence="6">Binds 1 FMN per subunit.</text>
</comment>
<feature type="binding site" evidence="6">
    <location>
        <begin position="139"/>
        <end position="142"/>
    </location>
    <ligand>
        <name>FMN</name>
        <dbReference type="ChEBI" id="CHEBI:58210"/>
    </ligand>
</feature>
<name>A0ABZ3DV19_9BURK</name>
<dbReference type="InterPro" id="IPR023048">
    <property type="entry name" value="NADH:quinone_OxRdtase_FMN_depd"/>
</dbReference>
<dbReference type="InterPro" id="IPR003680">
    <property type="entry name" value="Flavodoxin_fold"/>
</dbReference>
<dbReference type="SUPFAM" id="SSF52218">
    <property type="entry name" value="Flavoproteins"/>
    <property type="match status" value="1"/>
</dbReference>
<gene>
    <name evidence="6" type="primary">azoR</name>
    <name evidence="8" type="ORF">OHZ10_36175</name>
</gene>
<dbReference type="HAMAP" id="MF_01216">
    <property type="entry name" value="Azoreductase_type1"/>
    <property type="match status" value="1"/>
</dbReference>
<dbReference type="EC" id="1.7.1.17" evidence="6"/>
<evidence type="ECO:0000313" key="9">
    <source>
        <dbReference type="Proteomes" id="UP001448498"/>
    </source>
</evidence>
<comment type="subunit">
    <text evidence="6">Homodimer.</text>
</comment>
<evidence type="ECO:0000313" key="8">
    <source>
        <dbReference type="EMBL" id="XAE52987.1"/>
    </source>
</evidence>
<feature type="binding site" evidence="6">
    <location>
        <begin position="94"/>
        <end position="97"/>
    </location>
    <ligand>
        <name>FMN</name>
        <dbReference type="ChEBI" id="CHEBI:58210"/>
    </ligand>
</feature>
<dbReference type="EC" id="1.6.5.-" evidence="6"/>
<evidence type="ECO:0000256" key="6">
    <source>
        <dbReference type="HAMAP-Rule" id="MF_01216"/>
    </source>
</evidence>
<comment type="similarity">
    <text evidence="6">Belongs to the azoreductase type 1 family.</text>
</comment>
<evidence type="ECO:0000256" key="5">
    <source>
        <dbReference type="ARBA" id="ARBA00048542"/>
    </source>
</evidence>
<dbReference type="InterPro" id="IPR029039">
    <property type="entry name" value="Flavoprotein-like_sf"/>
</dbReference>
<dbReference type="Pfam" id="PF02525">
    <property type="entry name" value="Flavodoxin_2"/>
    <property type="match status" value="1"/>
</dbReference>
<feature type="domain" description="Flavodoxin-like fold" evidence="7">
    <location>
        <begin position="1"/>
        <end position="198"/>
    </location>
</feature>
<evidence type="ECO:0000259" key="7">
    <source>
        <dbReference type="Pfam" id="PF02525"/>
    </source>
</evidence>
<dbReference type="InterPro" id="IPR050104">
    <property type="entry name" value="FMN-dep_NADH:Q_OxRdtase_AzoR1"/>
</dbReference>
<comment type="catalytic activity">
    <reaction evidence="6">
        <text>2 a quinone + NADH + H(+) = 2 a 1,4-benzosemiquinone + NAD(+)</text>
        <dbReference type="Rhea" id="RHEA:65952"/>
        <dbReference type="ChEBI" id="CHEBI:15378"/>
        <dbReference type="ChEBI" id="CHEBI:57540"/>
        <dbReference type="ChEBI" id="CHEBI:57945"/>
        <dbReference type="ChEBI" id="CHEBI:132124"/>
        <dbReference type="ChEBI" id="CHEBI:134225"/>
    </reaction>
</comment>
<sequence>MKLLHIDSSALGENSVSRRLSGEIAGRLKALHPVTDVVYHDLGRELPPHLTGTVLAALSGSQVQSQILQPEIDASRAYIEELISADIVVIGAPMYNFSISSPLKAWIDRVVIAGKTFRYGEHGPEGLLAPGRKAYVASTRGGVYDSTDLVWLDHQESYLKAVLSFIGLSDITFVRADGLSFGPQERADSIAGALTHIAALPA</sequence>
<comment type="function">
    <text evidence="6">Quinone reductase that provides resistance to thiol-specific stress caused by electrophilic quinones.</text>
</comment>
<dbReference type="RefSeq" id="WP_342706083.1">
    <property type="nucleotide sequence ID" value="NZ_CP109823.1"/>
</dbReference>
<keyword evidence="4 6" id="KW-0520">NAD</keyword>
<evidence type="ECO:0000256" key="4">
    <source>
        <dbReference type="ARBA" id="ARBA00023027"/>
    </source>
</evidence>
<evidence type="ECO:0000256" key="3">
    <source>
        <dbReference type="ARBA" id="ARBA00023002"/>
    </source>
</evidence>
<proteinExistence type="inferred from homology"/>
<comment type="catalytic activity">
    <reaction evidence="5">
        <text>N,N-dimethyl-1,4-phenylenediamine + anthranilate + 2 NAD(+) = 2-(4-dimethylaminophenyl)diazenylbenzoate + 2 NADH + 2 H(+)</text>
        <dbReference type="Rhea" id="RHEA:55872"/>
        <dbReference type="ChEBI" id="CHEBI:15378"/>
        <dbReference type="ChEBI" id="CHEBI:15783"/>
        <dbReference type="ChEBI" id="CHEBI:16567"/>
        <dbReference type="ChEBI" id="CHEBI:57540"/>
        <dbReference type="ChEBI" id="CHEBI:57945"/>
        <dbReference type="ChEBI" id="CHEBI:71579"/>
        <dbReference type="EC" id="1.7.1.17"/>
    </reaction>
    <physiologicalReaction direction="right-to-left" evidence="5">
        <dbReference type="Rhea" id="RHEA:55874"/>
    </physiologicalReaction>
</comment>
<keyword evidence="9" id="KW-1185">Reference proteome</keyword>
<feature type="binding site" evidence="6">
    <location>
        <begin position="15"/>
        <end position="17"/>
    </location>
    <ligand>
        <name>FMN</name>
        <dbReference type="ChEBI" id="CHEBI:58210"/>
    </ligand>
</feature>